<feature type="compositionally biased region" description="Gly residues" evidence="6">
    <location>
        <begin position="827"/>
        <end position="853"/>
    </location>
</feature>
<keyword evidence="2 5" id="KW-0853">WD repeat</keyword>
<evidence type="ECO:0000256" key="6">
    <source>
        <dbReference type="SAM" id="MobiDB-lite"/>
    </source>
</evidence>
<feature type="compositionally biased region" description="Acidic residues" evidence="6">
    <location>
        <begin position="690"/>
        <end position="717"/>
    </location>
</feature>
<dbReference type="GO" id="GO:0005847">
    <property type="term" value="C:mRNA cleavage and polyadenylation specificity factor complex"/>
    <property type="evidence" value="ECO:0007669"/>
    <property type="project" value="TreeGrafter"/>
</dbReference>
<evidence type="ECO:0000313" key="7">
    <source>
        <dbReference type="Proteomes" id="UP000085678"/>
    </source>
</evidence>
<dbReference type="InterPro" id="IPR045245">
    <property type="entry name" value="Pfs2-like"/>
</dbReference>
<dbReference type="RefSeq" id="XP_013416027.1">
    <property type="nucleotide sequence ID" value="XM_013560573.1"/>
</dbReference>
<gene>
    <name evidence="8" type="primary">LOC106177714</name>
</gene>
<dbReference type="PROSITE" id="PS50082">
    <property type="entry name" value="WD_REPEATS_2"/>
    <property type="match status" value="6"/>
</dbReference>
<dbReference type="OrthoDB" id="16717at2759"/>
<dbReference type="InterPro" id="IPR001680">
    <property type="entry name" value="WD40_rpt"/>
</dbReference>
<evidence type="ECO:0000256" key="2">
    <source>
        <dbReference type="ARBA" id="ARBA00022574"/>
    </source>
</evidence>
<dbReference type="InParanoid" id="A0A1S3K0G2"/>
<feature type="region of interest" description="Disordered" evidence="6">
    <location>
        <begin position="524"/>
        <end position="893"/>
    </location>
</feature>
<dbReference type="STRING" id="7574.A0A1S3K0G2"/>
<dbReference type="PANTHER" id="PTHR22836:SF0">
    <property type="entry name" value="PRE-MRNA 3' END PROCESSING PROTEIN WDR33"/>
    <property type="match status" value="1"/>
</dbReference>
<feature type="repeat" description="WD" evidence="5">
    <location>
        <begin position="379"/>
        <end position="410"/>
    </location>
</feature>
<dbReference type="KEGG" id="lak:106177714"/>
<organism evidence="7 8">
    <name type="scientific">Lingula anatina</name>
    <name type="common">Brachiopod</name>
    <name type="synonym">Lingula unguis</name>
    <dbReference type="NCBI Taxonomy" id="7574"/>
    <lineage>
        <taxon>Eukaryota</taxon>
        <taxon>Metazoa</taxon>
        <taxon>Spiralia</taxon>
        <taxon>Lophotrochozoa</taxon>
        <taxon>Brachiopoda</taxon>
        <taxon>Linguliformea</taxon>
        <taxon>Lingulata</taxon>
        <taxon>Lingulida</taxon>
        <taxon>Linguloidea</taxon>
        <taxon>Lingulidae</taxon>
        <taxon>Lingula</taxon>
    </lineage>
</organism>
<dbReference type="SMART" id="SM00320">
    <property type="entry name" value="WD40"/>
    <property type="match status" value="7"/>
</dbReference>
<keyword evidence="7" id="KW-1185">Reference proteome</keyword>
<dbReference type="PANTHER" id="PTHR22836">
    <property type="entry name" value="WD40 REPEAT PROTEIN"/>
    <property type="match status" value="1"/>
</dbReference>
<evidence type="ECO:0000256" key="5">
    <source>
        <dbReference type="PROSITE-ProRule" id="PRU00221"/>
    </source>
</evidence>
<dbReference type="SUPFAM" id="SSF50978">
    <property type="entry name" value="WD40 repeat-like"/>
    <property type="match status" value="1"/>
</dbReference>
<evidence type="ECO:0000256" key="3">
    <source>
        <dbReference type="ARBA" id="ARBA00022737"/>
    </source>
</evidence>
<feature type="region of interest" description="Disordered" evidence="6">
    <location>
        <begin position="487"/>
        <end position="508"/>
    </location>
</feature>
<accession>A0A1S3K0G2</accession>
<evidence type="ECO:0000313" key="8">
    <source>
        <dbReference type="RefSeq" id="XP_013416027.1"/>
    </source>
</evidence>
<dbReference type="Gene3D" id="2.130.10.10">
    <property type="entry name" value="YVTN repeat-like/Quinoprotein amine dehydrogenase"/>
    <property type="match status" value="3"/>
</dbReference>
<dbReference type="InterPro" id="IPR015943">
    <property type="entry name" value="WD40/YVTN_repeat-like_dom_sf"/>
</dbReference>
<feature type="repeat" description="WD" evidence="5">
    <location>
        <begin position="165"/>
        <end position="197"/>
    </location>
</feature>
<dbReference type="PROSITE" id="PS50294">
    <property type="entry name" value="WD_REPEATS_REGION"/>
    <property type="match status" value="5"/>
</dbReference>
<reference evidence="8" key="1">
    <citation type="submission" date="2025-08" db="UniProtKB">
        <authorList>
            <consortium name="RefSeq"/>
        </authorList>
    </citation>
    <scope>IDENTIFICATION</scope>
    <source>
        <tissue evidence="8">Gonads</tissue>
    </source>
</reference>
<dbReference type="FunFam" id="2.130.10.10:FF:000237">
    <property type="entry name" value="Flowering time control protein FY"/>
    <property type="match status" value="1"/>
</dbReference>
<dbReference type="CDD" id="cd00200">
    <property type="entry name" value="WD40"/>
    <property type="match status" value="1"/>
</dbReference>
<feature type="repeat" description="WD" evidence="5">
    <location>
        <begin position="206"/>
        <end position="240"/>
    </location>
</feature>
<name>A0A1S3K0G2_LINAN</name>
<sequence length="893" mass="98993">MEGGVAMQHSTPQRFFHMPRFQINYQKGNYVNNAGANRQFNAQGVMNATTFDGKRLRKSVYRKTIDYNTSMIQMLENRIWQRDHRDRRALQPDSLYHSELVPPMAMLDNPMNAVTTKHVRTSTNKFKCPVFCVCWTPEGRRLVTGASSGEFTLWSGLTFNFETILQAHDSSVRAMQWSHNDQWLLTGDHGGYVKYWQSNMNNVKMYQAHKEPIRGLSFCPTDSKYTSCSDDGTVRVWDFQHCHEERVLRGHGSDVKCVDWHPQKGLIASGSKDSQQPIKLWDPRAGNSLATIHAHKSTVMDLHWNPNGNWLLTASRDHLVKLFDIRSMKEEMQTFKGHKKEATTIAWHPIHEGMFASGGSDGAILFWLVGTDKEVGGMDEAHDQIIWDLAWHPMGHILVSGSNDHSTKFWTRNRPGDHMRDKYNLNTLPVGMGEDVDYDDIQSIAKIPGMGLEYGVAEHLKPKPPEEAMPSIPGLDWKEEQQSAINRHHAMQQQQMASRRKHPQTHAVPKKFEQAWETNVNTPVVAVSPAPPEKAAPTPTEGRPPSLLDMNVHGPQNGPTTQETPSRLAGPAGLTSPTGGALTPSGHPPGAMGGPSHVGPNGEPGMDNRGYPPGNHHPGPRPLGPRLPGPRGRPGEPRPLFRGQEGPPPRQLRPRGGGGLLGDAPPSLMEPQEEEYYGEDDGSGYMEEYGGYEEEQGYEDETAEYYPEEEQYEEDYEQGYYPGPRHYEMGPGGGRGRPDYRGRGRPLRGRGGPPERGYRGSPNGPPRRGRGGYMHHDEDEQYDRRDRPPSRGGYMSQHGDPSEMGVGRKRTWEEGPGEEMGSYGPPRGRGGRGMPRGLMGGPPGRGGPPGGRGGPPPPGRGGLPRGRGLPPGRGGPPGRAGPPRGQWRGGRGY</sequence>
<protein>
    <submittedName>
        <fullName evidence="8">Pre-mRNA 3' end processing protein WDR33</fullName>
    </submittedName>
</protein>
<feature type="repeat" description="WD" evidence="5">
    <location>
        <begin position="335"/>
        <end position="367"/>
    </location>
</feature>
<feature type="compositionally biased region" description="Basic and acidic residues" evidence="6">
    <location>
        <begin position="774"/>
        <end position="789"/>
    </location>
</feature>
<dbReference type="InterPro" id="IPR036322">
    <property type="entry name" value="WD40_repeat_dom_sf"/>
</dbReference>
<evidence type="ECO:0000256" key="4">
    <source>
        <dbReference type="ARBA" id="ARBA00023242"/>
    </source>
</evidence>
<dbReference type="Proteomes" id="UP000085678">
    <property type="component" value="Unplaced"/>
</dbReference>
<dbReference type="AlphaFoldDB" id="A0A1S3K0G2"/>
<keyword evidence="4" id="KW-0539">Nucleus</keyword>
<feature type="repeat" description="WD" evidence="5">
    <location>
        <begin position="248"/>
        <end position="274"/>
    </location>
</feature>
<dbReference type="GeneID" id="106177714"/>
<dbReference type="FunCoup" id="A0A1S3K0G2">
    <property type="interactions" value="914"/>
</dbReference>
<evidence type="ECO:0000256" key="1">
    <source>
        <dbReference type="ARBA" id="ARBA00004123"/>
    </source>
</evidence>
<comment type="subcellular location">
    <subcellularLocation>
        <location evidence="1">Nucleus</location>
    </subcellularLocation>
</comment>
<dbReference type="Pfam" id="PF00400">
    <property type="entry name" value="WD40"/>
    <property type="match status" value="7"/>
</dbReference>
<feature type="compositionally biased region" description="Acidic residues" evidence="6">
    <location>
        <begin position="671"/>
        <end position="682"/>
    </location>
</feature>
<keyword evidence="3" id="KW-0677">Repeat</keyword>
<dbReference type="FunFam" id="2.130.10.10:FF:000963">
    <property type="entry name" value="AGAP001362-PA-like protein"/>
    <property type="match status" value="1"/>
</dbReference>
<feature type="repeat" description="WD" evidence="5">
    <location>
        <begin position="292"/>
        <end position="333"/>
    </location>
</feature>
<feature type="compositionally biased region" description="Gly residues" evidence="6">
    <location>
        <begin position="860"/>
        <end position="878"/>
    </location>
</feature>
<proteinExistence type="predicted"/>
<dbReference type="GO" id="GO:0031124">
    <property type="term" value="P:mRNA 3'-end processing"/>
    <property type="evidence" value="ECO:0007669"/>
    <property type="project" value="InterPro"/>
</dbReference>